<dbReference type="Gene3D" id="3.40.1440.10">
    <property type="entry name" value="GIY-YIG endonuclease"/>
    <property type="match status" value="1"/>
</dbReference>
<dbReference type="EMBL" id="JBHTBW010000001">
    <property type="protein sequence ID" value="MFC7439583.1"/>
    <property type="molecule type" value="Genomic_DNA"/>
</dbReference>
<reference evidence="3" key="1">
    <citation type="journal article" date="2019" name="Int. J. Syst. Evol. Microbiol.">
        <title>The Global Catalogue of Microorganisms (GCM) 10K type strain sequencing project: providing services to taxonomists for standard genome sequencing and annotation.</title>
        <authorList>
            <consortium name="The Broad Institute Genomics Platform"/>
            <consortium name="The Broad Institute Genome Sequencing Center for Infectious Disease"/>
            <person name="Wu L."/>
            <person name="Ma J."/>
        </authorList>
    </citation>
    <scope>NUCLEOTIDE SEQUENCE [LARGE SCALE GENOMIC DNA]</scope>
    <source>
        <strain evidence="3">CGMCC 1.12942</strain>
    </source>
</reference>
<protein>
    <submittedName>
        <fullName evidence="2">GIY-YIG nuclease family protein</fullName>
    </submittedName>
</protein>
<evidence type="ECO:0000313" key="2">
    <source>
        <dbReference type="EMBL" id="MFC7439583.1"/>
    </source>
</evidence>
<proteinExistence type="predicted"/>
<organism evidence="2 3">
    <name type="scientific">Laceyella putida</name>
    <dbReference type="NCBI Taxonomy" id="110101"/>
    <lineage>
        <taxon>Bacteria</taxon>
        <taxon>Bacillati</taxon>
        <taxon>Bacillota</taxon>
        <taxon>Bacilli</taxon>
        <taxon>Bacillales</taxon>
        <taxon>Thermoactinomycetaceae</taxon>
        <taxon>Laceyella</taxon>
    </lineage>
</organism>
<feature type="domain" description="GIY-YIG" evidence="1">
    <location>
        <begin position="46"/>
        <end position="135"/>
    </location>
</feature>
<comment type="caution">
    <text evidence="2">The sequence shown here is derived from an EMBL/GenBank/DDBJ whole genome shotgun (WGS) entry which is preliminary data.</text>
</comment>
<name>A0ABW2RF30_9BACL</name>
<keyword evidence="3" id="KW-1185">Reference proteome</keyword>
<evidence type="ECO:0000259" key="1">
    <source>
        <dbReference type="PROSITE" id="PS50164"/>
    </source>
</evidence>
<sequence>MNDINAKLLSLPDEQKLELLNWSEQLRKKTKQGRYKRIDVVTFPTHISGVYTIINRVSGKQYIGQSTCINDRISKHRSLLSMGLHPSIQLQRDYYNLGPEAFDVVILEKVPDKKMLRQRENYWISAYKVTELYNTVRDHQRATRAHKRKQYDEQYIQGSLFDFIN</sequence>
<dbReference type="InterPro" id="IPR000305">
    <property type="entry name" value="GIY-YIG_endonuc"/>
</dbReference>
<dbReference type="RefSeq" id="WP_379862766.1">
    <property type="nucleotide sequence ID" value="NZ_JBHTBW010000001.1"/>
</dbReference>
<evidence type="ECO:0000313" key="3">
    <source>
        <dbReference type="Proteomes" id="UP001596500"/>
    </source>
</evidence>
<gene>
    <name evidence="2" type="ORF">ACFQNG_00145</name>
</gene>
<dbReference type="InterPro" id="IPR035901">
    <property type="entry name" value="GIY-YIG_endonuc_sf"/>
</dbReference>
<dbReference type="PROSITE" id="PS50164">
    <property type="entry name" value="GIY_YIG"/>
    <property type="match status" value="1"/>
</dbReference>
<dbReference type="NCBIfam" id="TIGR01453">
    <property type="entry name" value="grpIintron_endo"/>
    <property type="match status" value="1"/>
</dbReference>
<dbReference type="InterPro" id="IPR006350">
    <property type="entry name" value="Intron_endoG1"/>
</dbReference>
<dbReference type="Proteomes" id="UP001596500">
    <property type="component" value="Unassembled WGS sequence"/>
</dbReference>
<dbReference type="SUPFAM" id="SSF82771">
    <property type="entry name" value="GIY-YIG endonuclease"/>
    <property type="match status" value="1"/>
</dbReference>
<accession>A0ABW2RF30</accession>
<dbReference type="SMART" id="SM00465">
    <property type="entry name" value="GIYc"/>
    <property type="match status" value="1"/>
</dbReference>
<dbReference type="Pfam" id="PF01541">
    <property type="entry name" value="GIY-YIG"/>
    <property type="match status" value="1"/>
</dbReference>